<reference evidence="2" key="1">
    <citation type="submission" date="2021-02" db="EMBL/GenBank/DDBJ databases">
        <authorList>
            <person name="Palmer J.M."/>
        </authorList>
    </citation>
    <scope>NUCLEOTIDE SEQUENCE</scope>
    <source>
        <strain evidence="2">SCRP734</strain>
    </source>
</reference>
<gene>
    <name evidence="2" type="ORF">PHYPSEUDO_008504</name>
</gene>
<feature type="compositionally biased region" description="Basic and acidic residues" evidence="1">
    <location>
        <begin position="79"/>
        <end position="88"/>
    </location>
</feature>
<protein>
    <submittedName>
        <fullName evidence="2">Uncharacterized protein</fullName>
    </submittedName>
</protein>
<evidence type="ECO:0000256" key="1">
    <source>
        <dbReference type="SAM" id="MobiDB-lite"/>
    </source>
</evidence>
<dbReference type="EMBL" id="JAGDFM010000344">
    <property type="protein sequence ID" value="KAG7379527.1"/>
    <property type="molecule type" value="Genomic_DNA"/>
</dbReference>
<dbReference type="AlphaFoldDB" id="A0A8T1VDY4"/>
<comment type="caution">
    <text evidence="2">The sequence shown here is derived from an EMBL/GenBank/DDBJ whole genome shotgun (WGS) entry which is preliminary data.</text>
</comment>
<keyword evidence="3" id="KW-1185">Reference proteome</keyword>
<organism evidence="2 3">
    <name type="scientific">Phytophthora pseudosyringae</name>
    <dbReference type="NCBI Taxonomy" id="221518"/>
    <lineage>
        <taxon>Eukaryota</taxon>
        <taxon>Sar</taxon>
        <taxon>Stramenopiles</taxon>
        <taxon>Oomycota</taxon>
        <taxon>Peronosporomycetes</taxon>
        <taxon>Peronosporales</taxon>
        <taxon>Peronosporaceae</taxon>
        <taxon>Phytophthora</taxon>
    </lineage>
</organism>
<evidence type="ECO:0000313" key="3">
    <source>
        <dbReference type="Proteomes" id="UP000694044"/>
    </source>
</evidence>
<dbReference type="Proteomes" id="UP000694044">
    <property type="component" value="Unassembled WGS sequence"/>
</dbReference>
<proteinExistence type="predicted"/>
<feature type="compositionally biased region" description="Polar residues" evidence="1">
    <location>
        <begin position="66"/>
        <end position="78"/>
    </location>
</feature>
<accession>A0A8T1VDY4</accession>
<evidence type="ECO:0000313" key="2">
    <source>
        <dbReference type="EMBL" id="KAG7379527.1"/>
    </source>
</evidence>
<sequence length="166" mass="17826">MHGLKNGLTFEKLLQLTRTYGFVRLRCDVAEEQMQRSPRREPHVTAASSAHDAEERGDQEWAESTAEPTANGEQPPSTSEDKEKDSPAREPSLCACHASATMQLPQVVYVLVPVQLGSAQPSLVPNATVLAAGSLSAAQVQQVMLPVSQVAYSSVPSPSSVCETPR</sequence>
<feature type="region of interest" description="Disordered" evidence="1">
    <location>
        <begin position="33"/>
        <end position="91"/>
    </location>
</feature>
<name>A0A8T1VDY4_9STRA</name>